<accession>A0A5N6BCJ0</accession>
<evidence type="ECO:0000313" key="2">
    <source>
        <dbReference type="Proteomes" id="UP000313066"/>
    </source>
</evidence>
<reference evidence="1 2" key="1">
    <citation type="submission" date="2019-10" db="EMBL/GenBank/DDBJ databases">
        <title>Nonomuraea sp. nov., isolated from Phyllanthus amarus.</title>
        <authorList>
            <person name="Klykleung N."/>
            <person name="Tanasupawat S."/>
        </authorList>
    </citation>
    <scope>NUCLEOTIDE SEQUENCE [LARGE SCALE GENOMIC DNA]</scope>
    <source>
        <strain evidence="1 2">CR1-09</strain>
    </source>
</reference>
<sequence length="113" mass="11827">MSTVTVTADAVEVHLTAAEKAAALRADLRVPRSAVRSAEIVDDALGAARGVRTGLGVPGRRKLGTWHSRSGREFVDVRHGQPAVRIHLDGHGYSSLLLGVDDPRAVVATLSGA</sequence>
<dbReference type="Proteomes" id="UP000313066">
    <property type="component" value="Unassembled WGS sequence"/>
</dbReference>
<evidence type="ECO:0000313" key="1">
    <source>
        <dbReference type="EMBL" id="KAB8178266.1"/>
    </source>
</evidence>
<dbReference type="AlphaFoldDB" id="A0A5N6BCJ0"/>
<organism evidence="1 2">
    <name type="scientific">Microbispora catharanthi</name>
    <dbReference type="NCBI Taxonomy" id="1712871"/>
    <lineage>
        <taxon>Bacteria</taxon>
        <taxon>Bacillati</taxon>
        <taxon>Actinomycetota</taxon>
        <taxon>Actinomycetes</taxon>
        <taxon>Streptosporangiales</taxon>
        <taxon>Streptosporangiaceae</taxon>
        <taxon>Microbispora</taxon>
    </lineage>
</organism>
<dbReference type="EMBL" id="VDMA02000028">
    <property type="protein sequence ID" value="KAB8178266.1"/>
    <property type="molecule type" value="Genomic_DNA"/>
</dbReference>
<dbReference type="RefSeq" id="WP_139579792.1">
    <property type="nucleotide sequence ID" value="NZ_VDMA02000028.1"/>
</dbReference>
<comment type="caution">
    <text evidence="1">The sequence shown here is derived from an EMBL/GenBank/DDBJ whole genome shotgun (WGS) entry which is preliminary data.</text>
</comment>
<gene>
    <name evidence="1" type="ORF">FH610_036440</name>
</gene>
<name>A0A5N6BCJ0_9ACTN</name>
<protein>
    <submittedName>
        <fullName evidence="1">Uncharacterized protein</fullName>
    </submittedName>
</protein>
<keyword evidence="2" id="KW-1185">Reference proteome</keyword>
<proteinExistence type="predicted"/>